<dbReference type="STRING" id="48256.CLHUN_42350"/>
<keyword evidence="3" id="KW-1185">Reference proteome</keyword>
<dbReference type="EMBL" id="MZGX01000044">
    <property type="protein sequence ID" value="OPX41891.1"/>
    <property type="molecule type" value="Genomic_DNA"/>
</dbReference>
<organism evidence="2 3">
    <name type="scientific">Ruminiclostridium hungatei</name>
    <name type="common">Clostridium hungatei</name>
    <dbReference type="NCBI Taxonomy" id="48256"/>
    <lineage>
        <taxon>Bacteria</taxon>
        <taxon>Bacillati</taxon>
        <taxon>Bacillota</taxon>
        <taxon>Clostridia</taxon>
        <taxon>Eubacteriales</taxon>
        <taxon>Oscillospiraceae</taxon>
        <taxon>Ruminiclostridium</taxon>
    </lineage>
</organism>
<reference evidence="2 3" key="1">
    <citation type="submission" date="2017-03" db="EMBL/GenBank/DDBJ databases">
        <title>Genome sequence of Clostridium hungatei DSM 14427.</title>
        <authorList>
            <person name="Poehlein A."/>
            <person name="Daniel R."/>
        </authorList>
    </citation>
    <scope>NUCLEOTIDE SEQUENCE [LARGE SCALE GENOMIC DNA]</scope>
    <source>
        <strain evidence="2 3">DSM 14427</strain>
    </source>
</reference>
<evidence type="ECO:0000259" key="1">
    <source>
        <dbReference type="Pfam" id="PF06114"/>
    </source>
</evidence>
<evidence type="ECO:0000313" key="3">
    <source>
        <dbReference type="Proteomes" id="UP000191554"/>
    </source>
</evidence>
<dbReference type="InterPro" id="IPR010359">
    <property type="entry name" value="IrrE_HExxH"/>
</dbReference>
<sequence>MIATEQLEAILRKCRIIKEFATLPDQILGYYYCDGNYYVILINDRIRGDERLYRCVLAEEIGHYRTTIGDITPRKYMCYRDRLTVDKMEQLALRWATDFIIPTDNLLNVIKKCKQPTIDFLVDEFQVTYGFMLQKLEFMSKQIASGTWTVKEVCTWATFRQYIFMKEYNRRCLL</sequence>
<dbReference type="RefSeq" id="WP_242656588.1">
    <property type="nucleotide sequence ID" value="NZ_MZGX01000044.1"/>
</dbReference>
<comment type="caution">
    <text evidence="2">The sequence shown here is derived from an EMBL/GenBank/DDBJ whole genome shotgun (WGS) entry which is preliminary data.</text>
</comment>
<accession>A0A1V4SF70</accession>
<dbReference type="AlphaFoldDB" id="A0A1V4SF70"/>
<name>A0A1V4SF70_RUMHU</name>
<dbReference type="Proteomes" id="UP000191554">
    <property type="component" value="Unassembled WGS sequence"/>
</dbReference>
<evidence type="ECO:0000313" key="2">
    <source>
        <dbReference type="EMBL" id="OPX41891.1"/>
    </source>
</evidence>
<protein>
    <recommendedName>
        <fullName evidence="1">IrrE N-terminal-like domain-containing protein</fullName>
    </recommendedName>
</protein>
<dbReference type="Pfam" id="PF06114">
    <property type="entry name" value="Peptidase_M78"/>
    <property type="match status" value="1"/>
</dbReference>
<gene>
    <name evidence="2" type="ORF">CLHUN_42350</name>
</gene>
<feature type="domain" description="IrrE N-terminal-like" evidence="1">
    <location>
        <begin position="32"/>
        <end position="136"/>
    </location>
</feature>
<proteinExistence type="predicted"/>